<reference evidence="1 2" key="1">
    <citation type="journal article" date="2019" name="Nat. Microbiol.">
        <title>Mediterranean grassland soil C-N compound turnover is dependent on rainfall and depth, and is mediated by genomically divergent microorganisms.</title>
        <authorList>
            <person name="Diamond S."/>
            <person name="Andeer P.F."/>
            <person name="Li Z."/>
            <person name="Crits-Christoph A."/>
            <person name="Burstein D."/>
            <person name="Anantharaman K."/>
            <person name="Lane K.R."/>
            <person name="Thomas B.C."/>
            <person name="Pan C."/>
            <person name="Northen T.R."/>
            <person name="Banfield J.F."/>
        </authorList>
    </citation>
    <scope>NUCLEOTIDE SEQUENCE [LARGE SCALE GENOMIC DNA]</scope>
    <source>
        <strain evidence="1">WS_10</strain>
    </source>
</reference>
<name>A0A538TZG9_UNCEI</name>
<evidence type="ECO:0000313" key="1">
    <source>
        <dbReference type="EMBL" id="TMQ68919.1"/>
    </source>
</evidence>
<dbReference type="InterPro" id="IPR024078">
    <property type="entry name" value="LmbE-like_dom_sf"/>
</dbReference>
<dbReference type="Pfam" id="PF02585">
    <property type="entry name" value="PIG-L"/>
    <property type="match status" value="1"/>
</dbReference>
<dbReference type="PANTHER" id="PTHR12993">
    <property type="entry name" value="N-ACETYLGLUCOSAMINYL-PHOSPHATIDYLINOSITOL DE-N-ACETYLASE-RELATED"/>
    <property type="match status" value="1"/>
</dbReference>
<dbReference type="InterPro" id="IPR003737">
    <property type="entry name" value="GlcNAc_PI_deacetylase-related"/>
</dbReference>
<dbReference type="PANTHER" id="PTHR12993:SF30">
    <property type="entry name" value="N-ACETYL-ALPHA-D-GLUCOSAMINYL L-MALATE DEACETYLASE 1"/>
    <property type="match status" value="1"/>
</dbReference>
<dbReference type="GO" id="GO:0019213">
    <property type="term" value="F:deacetylase activity"/>
    <property type="evidence" value="ECO:0007669"/>
    <property type="project" value="InterPro"/>
</dbReference>
<dbReference type="GO" id="GO:0071793">
    <property type="term" value="P:bacillithiol biosynthetic process"/>
    <property type="evidence" value="ECO:0007669"/>
    <property type="project" value="InterPro"/>
</dbReference>
<dbReference type="Proteomes" id="UP000319836">
    <property type="component" value="Unassembled WGS sequence"/>
</dbReference>
<organism evidence="1 2">
    <name type="scientific">Eiseniibacteriota bacterium</name>
    <dbReference type="NCBI Taxonomy" id="2212470"/>
    <lineage>
        <taxon>Bacteria</taxon>
        <taxon>Candidatus Eiseniibacteriota</taxon>
    </lineage>
</organism>
<dbReference type="SUPFAM" id="SSF102588">
    <property type="entry name" value="LmbE-like"/>
    <property type="match status" value="1"/>
</dbReference>
<dbReference type="GO" id="GO:0016811">
    <property type="term" value="F:hydrolase activity, acting on carbon-nitrogen (but not peptide) bonds, in linear amides"/>
    <property type="evidence" value="ECO:0007669"/>
    <property type="project" value="TreeGrafter"/>
</dbReference>
<sequence length="235" mass="25030">MTLAALFFGAHPDDVELTSGGLATLLAGHGHAVGIVDLTRGEAGTRGSPEQRAAEAEAATRALGIEVRRNLALPDTGLDGGSAEQLAAVVACLREHRPSLVVAPDRHDLHPDHVEASRLVARACHLAGLARFRAAGERFRPDRLLYALYRSVERPHLVVDVTSVWERRMDALRAHTSQLEGSGPETYLTAQGFLAEVESRARVWGASIGVTFGEGYRVAGPVAVRDARALLGATP</sequence>
<gene>
    <name evidence="1" type="primary">bshB1</name>
    <name evidence="1" type="ORF">E6K80_13390</name>
</gene>
<evidence type="ECO:0000313" key="2">
    <source>
        <dbReference type="Proteomes" id="UP000319836"/>
    </source>
</evidence>
<dbReference type="InterPro" id="IPR023842">
    <property type="entry name" value="Bacillithiol_biosynth_BshB1"/>
</dbReference>
<dbReference type="AlphaFoldDB" id="A0A538TZG9"/>
<comment type="caution">
    <text evidence="1">The sequence shown here is derived from an EMBL/GenBank/DDBJ whole genome shotgun (WGS) entry which is preliminary data.</text>
</comment>
<dbReference type="Gene3D" id="3.40.50.10320">
    <property type="entry name" value="LmbE-like"/>
    <property type="match status" value="1"/>
</dbReference>
<dbReference type="NCBIfam" id="TIGR04001">
    <property type="entry name" value="thiol_BshB1"/>
    <property type="match status" value="1"/>
</dbReference>
<protein>
    <submittedName>
        <fullName evidence="1">Bacillithiol biosynthesis deacetylase BshB1</fullName>
    </submittedName>
</protein>
<dbReference type="EMBL" id="VBPA01000364">
    <property type="protein sequence ID" value="TMQ68919.1"/>
    <property type="molecule type" value="Genomic_DNA"/>
</dbReference>
<accession>A0A538TZG9</accession>
<proteinExistence type="predicted"/>